<dbReference type="RefSeq" id="WP_301141604.1">
    <property type="nucleotide sequence ID" value="NZ_JAUHQA010000001.1"/>
</dbReference>
<dbReference type="InterPro" id="IPR002575">
    <property type="entry name" value="Aminoglycoside_PTrfase"/>
</dbReference>
<accession>A0ABT8GG64</accession>
<evidence type="ECO:0000313" key="3">
    <source>
        <dbReference type="EMBL" id="MDN4480244.1"/>
    </source>
</evidence>
<evidence type="ECO:0000259" key="2">
    <source>
        <dbReference type="Pfam" id="PF01636"/>
    </source>
</evidence>
<protein>
    <submittedName>
        <fullName evidence="3">Phosphotransferase</fullName>
    </submittedName>
</protein>
<evidence type="ECO:0000313" key="4">
    <source>
        <dbReference type="Proteomes" id="UP001172708"/>
    </source>
</evidence>
<feature type="region of interest" description="Disordered" evidence="1">
    <location>
        <begin position="1"/>
        <end position="30"/>
    </location>
</feature>
<feature type="domain" description="Aminoglycoside phosphotransferase" evidence="2">
    <location>
        <begin position="59"/>
        <end position="296"/>
    </location>
</feature>
<evidence type="ECO:0000256" key="1">
    <source>
        <dbReference type="SAM" id="MobiDB-lite"/>
    </source>
</evidence>
<comment type="caution">
    <text evidence="3">The sequence shown here is derived from an EMBL/GenBank/DDBJ whole genome shotgun (WGS) entry which is preliminary data.</text>
</comment>
<reference evidence="3" key="1">
    <citation type="submission" date="2023-06" db="EMBL/GenBank/DDBJ databases">
        <title>Egi l300058.</title>
        <authorList>
            <person name="Gao L."/>
            <person name="Fang B.-Z."/>
            <person name="Li W.-J."/>
        </authorList>
    </citation>
    <scope>NUCLEOTIDE SEQUENCE</scope>
    <source>
        <strain evidence="3">EGI L300058</strain>
    </source>
</reference>
<dbReference type="EMBL" id="JAUHQA010000001">
    <property type="protein sequence ID" value="MDN4480244.1"/>
    <property type="molecule type" value="Genomic_DNA"/>
</dbReference>
<gene>
    <name evidence="3" type="ORF">QQX02_04820</name>
</gene>
<sequence length="336" mass="35425">MSKADATGAPTVARDVESTTPLDTGPPAAHPAISVETVRALLASQMPHLAPHPVGERFDGWDMAMYRLGDALAVRLPRVETAVESLARETRWTAALSPAWSFAYPHVIQTGAPGEGYPWPWAVVTWVPGTTADAAPLDAAAGAPVGRAIAEIHGTADAAAGSPRGVARPPVERAWFNPEQSVSLAERTAEVVWALGRVEVGDGGPDGARLDPAAARAIWSRALEAPAPTEQVWSHADLHGSNLLSDRGDFAGIIDWGKIARGDRAVDLAFLYTAMPRAGVESAVAAYREATGVDDAGLDARLLGIALHKCLVWATLDRPLNVAMAWRGMSELGVLR</sequence>
<dbReference type="Gene3D" id="3.90.1200.10">
    <property type="match status" value="1"/>
</dbReference>
<dbReference type="Proteomes" id="UP001172708">
    <property type="component" value="Unassembled WGS sequence"/>
</dbReference>
<dbReference type="Gene3D" id="3.30.200.20">
    <property type="entry name" value="Phosphorylase Kinase, domain 1"/>
    <property type="match status" value="1"/>
</dbReference>
<proteinExistence type="predicted"/>
<dbReference type="PANTHER" id="PTHR21310">
    <property type="entry name" value="AMINOGLYCOSIDE PHOSPHOTRANSFERASE-RELATED-RELATED"/>
    <property type="match status" value="1"/>
</dbReference>
<organism evidence="3 4">
    <name type="scientific">Demequina muriae</name>
    <dbReference type="NCBI Taxonomy" id="3051664"/>
    <lineage>
        <taxon>Bacteria</taxon>
        <taxon>Bacillati</taxon>
        <taxon>Actinomycetota</taxon>
        <taxon>Actinomycetes</taxon>
        <taxon>Micrococcales</taxon>
        <taxon>Demequinaceae</taxon>
        <taxon>Demequina</taxon>
    </lineage>
</organism>
<dbReference type="PANTHER" id="PTHR21310:SF42">
    <property type="entry name" value="BIFUNCTIONAL AAC_APH"/>
    <property type="match status" value="1"/>
</dbReference>
<dbReference type="InterPro" id="IPR011009">
    <property type="entry name" value="Kinase-like_dom_sf"/>
</dbReference>
<keyword evidence="4" id="KW-1185">Reference proteome</keyword>
<dbReference type="SUPFAM" id="SSF56112">
    <property type="entry name" value="Protein kinase-like (PK-like)"/>
    <property type="match status" value="1"/>
</dbReference>
<dbReference type="Pfam" id="PF01636">
    <property type="entry name" value="APH"/>
    <property type="match status" value="1"/>
</dbReference>
<name>A0ABT8GG64_9MICO</name>
<dbReference type="InterPro" id="IPR051678">
    <property type="entry name" value="AGP_Transferase"/>
</dbReference>